<dbReference type="Proteomes" id="UP000433788">
    <property type="component" value="Unassembled WGS sequence"/>
</dbReference>
<sequence>MSDYLGAPLEAVGFQHASAGSLQIGCRVDCWLRTQASGGLEVRFEVFAEHSTIEAAAWLAEWLTGRTIDEASSVTGLWLAEATGMPVERRGDALCIEDALRLALGDET</sequence>
<name>A0A6N7QQ61_9GAMM</name>
<protein>
    <recommendedName>
        <fullName evidence="3">NIF system FeS cluster assembly NifU N-terminal domain-containing protein</fullName>
    </recommendedName>
</protein>
<dbReference type="AlphaFoldDB" id="A0A6N7QQ61"/>
<evidence type="ECO:0008006" key="3">
    <source>
        <dbReference type="Google" id="ProtNLM"/>
    </source>
</evidence>
<dbReference type="SUPFAM" id="SSF82649">
    <property type="entry name" value="SufE/NifU"/>
    <property type="match status" value="1"/>
</dbReference>
<dbReference type="RefSeq" id="WP_153718567.1">
    <property type="nucleotide sequence ID" value="NZ_WJPP01000001.1"/>
</dbReference>
<organism evidence="1 2">
    <name type="scientific">Spiribacter salilacus</name>
    <dbReference type="NCBI Taxonomy" id="2664894"/>
    <lineage>
        <taxon>Bacteria</taxon>
        <taxon>Pseudomonadati</taxon>
        <taxon>Pseudomonadota</taxon>
        <taxon>Gammaproteobacteria</taxon>
        <taxon>Chromatiales</taxon>
        <taxon>Ectothiorhodospiraceae</taxon>
        <taxon>Spiribacter</taxon>
    </lineage>
</organism>
<proteinExistence type="predicted"/>
<evidence type="ECO:0000313" key="2">
    <source>
        <dbReference type="Proteomes" id="UP000433788"/>
    </source>
</evidence>
<gene>
    <name evidence="1" type="ORF">GH984_02205</name>
</gene>
<reference evidence="1 2" key="1">
    <citation type="submission" date="2019-11" db="EMBL/GenBank/DDBJ databases">
        <authorList>
            <person name="Zhang X.Y."/>
        </authorList>
    </citation>
    <scope>NUCLEOTIDE SEQUENCE [LARGE SCALE GENOMIC DNA]</scope>
    <source>
        <strain evidence="1 2">C176</strain>
    </source>
</reference>
<accession>A0A6N7QQ61</accession>
<dbReference type="EMBL" id="WJPP01000001">
    <property type="protein sequence ID" value="MRH77523.1"/>
    <property type="molecule type" value="Genomic_DNA"/>
</dbReference>
<keyword evidence="2" id="KW-1185">Reference proteome</keyword>
<comment type="caution">
    <text evidence="1">The sequence shown here is derived from an EMBL/GenBank/DDBJ whole genome shotgun (WGS) entry which is preliminary data.</text>
</comment>
<dbReference type="Gene3D" id="3.90.1010.10">
    <property type="match status" value="1"/>
</dbReference>
<evidence type="ECO:0000313" key="1">
    <source>
        <dbReference type="EMBL" id="MRH77523.1"/>
    </source>
</evidence>